<accession>A0A1V6NRG3</accession>
<dbReference type="STRING" id="69771.A0A1V6NRG3"/>
<keyword evidence="3 9" id="KW-0479">Metal-binding</keyword>
<feature type="binding site" description="axial binding residue" evidence="9">
    <location>
        <position position="436"/>
    </location>
    <ligand>
        <name>heme</name>
        <dbReference type="ChEBI" id="CHEBI:30413"/>
    </ligand>
    <ligandPart>
        <name>Fe</name>
        <dbReference type="ChEBI" id="CHEBI:18248"/>
    </ligandPart>
</feature>
<evidence type="ECO:0000256" key="9">
    <source>
        <dbReference type="PIRSR" id="PIRSR602401-1"/>
    </source>
</evidence>
<evidence type="ECO:0000256" key="3">
    <source>
        <dbReference type="ARBA" id="ARBA00022723"/>
    </source>
</evidence>
<dbReference type="GO" id="GO:0004497">
    <property type="term" value="F:monooxygenase activity"/>
    <property type="evidence" value="ECO:0007669"/>
    <property type="project" value="UniProtKB-KW"/>
</dbReference>
<evidence type="ECO:0000256" key="5">
    <source>
        <dbReference type="ARBA" id="ARBA00023004"/>
    </source>
</evidence>
<keyword evidence="4" id="KW-0560">Oxidoreductase</keyword>
<evidence type="ECO:0000256" key="2">
    <source>
        <dbReference type="ARBA" id="ARBA00022617"/>
    </source>
</evidence>
<evidence type="ECO:0000313" key="10">
    <source>
        <dbReference type="EMBL" id="OQD67179.1"/>
    </source>
</evidence>
<protein>
    <recommendedName>
        <fullName evidence="12">Phenylacetate 2-hydroxylase</fullName>
    </recommendedName>
</protein>
<keyword evidence="7" id="KW-0503">Monooxygenase</keyword>
<dbReference type="InterPro" id="IPR050364">
    <property type="entry name" value="Cytochrome_P450_fung"/>
</dbReference>
<reference evidence="11" key="1">
    <citation type="journal article" date="2017" name="Nat. Microbiol.">
        <title>Global analysis of biosynthetic gene clusters reveals vast potential of secondary metabolite production in Penicillium species.</title>
        <authorList>
            <person name="Nielsen J.C."/>
            <person name="Grijseels S."/>
            <person name="Prigent S."/>
            <person name="Ji B."/>
            <person name="Dainat J."/>
            <person name="Nielsen K.F."/>
            <person name="Frisvad J.C."/>
            <person name="Workman M."/>
            <person name="Nielsen J."/>
        </authorList>
    </citation>
    <scope>NUCLEOTIDE SEQUENCE [LARGE SCALE GENOMIC DNA]</scope>
    <source>
        <strain evidence="11">IBT 11843</strain>
    </source>
</reference>
<dbReference type="EMBL" id="MDYL01000043">
    <property type="protein sequence ID" value="OQD67179.1"/>
    <property type="molecule type" value="Genomic_DNA"/>
</dbReference>
<dbReference type="Proteomes" id="UP000191522">
    <property type="component" value="Unassembled WGS sequence"/>
</dbReference>
<sequence>MSLQMLAITVITVVYFLIRYFNRTDVPKIKGLPEIPGVPLFGNLLQLGNQHAVVTGKWAKKYGPVFQVRMGIKRIVFANTFDSVRQLWIKDQSALISRPTFHTFHSVVSTSQGFTIGTSPWDESCKRRRKAAATALNRPATQSYMPIIDLEANTSIKELYRDSQNGTVDVNPTAYFQRFALNTSLTLNYGFRIEGNVDDQLLKEICDVERGVSNFRSTSNNWQDYIPLLRILPKINNEAEEFRARRDKYLTFLLDMLKDRIAKGTDTPCITGNILKDPEAKLNDAEVKSICLTMVSAGLDTVPGNLIMGVAYLASEDGQRIQKKAYEEIMKVYPDGDAWEKCLVEEKVPYVTALVKEVLRFWTVIPICLPRKSTKDIQWNGATIPAGTTFFMNAWAADYDEDHFKDATKFIPERYLNLADASGTPHYGYGAGSRMCAGSHLANRELFTAFLRLITAFKIQPAKETSDRPILDAIECNAIPTALTTEPKPFKVGFVARDPKKLEQWIAESEERTKDL</sequence>
<gene>
    <name evidence="10" type="ORF">PENDEC_c043G02533</name>
</gene>
<dbReference type="PRINTS" id="PR00385">
    <property type="entry name" value="P450"/>
</dbReference>
<comment type="caution">
    <text evidence="10">The sequence shown here is derived from an EMBL/GenBank/DDBJ whole genome shotgun (WGS) entry which is preliminary data.</text>
</comment>
<dbReference type="OrthoDB" id="1055148at2759"/>
<comment type="pathway">
    <text evidence="8">Aromatic compound metabolism; phenylacetate degradation.</text>
</comment>
<dbReference type="GO" id="GO:0016705">
    <property type="term" value="F:oxidoreductase activity, acting on paired donors, with incorporation or reduction of molecular oxygen"/>
    <property type="evidence" value="ECO:0007669"/>
    <property type="project" value="InterPro"/>
</dbReference>
<dbReference type="InterPro" id="IPR002401">
    <property type="entry name" value="Cyt_P450_E_grp-I"/>
</dbReference>
<dbReference type="CDD" id="cd11066">
    <property type="entry name" value="CYP_PhacA-like"/>
    <property type="match status" value="1"/>
</dbReference>
<comment type="cofactor">
    <cofactor evidence="9">
        <name>heme</name>
        <dbReference type="ChEBI" id="CHEBI:30413"/>
    </cofactor>
</comment>
<dbReference type="PANTHER" id="PTHR46300:SF9">
    <property type="entry name" value="P450, PUTATIVE-RELATED"/>
    <property type="match status" value="1"/>
</dbReference>
<dbReference type="AlphaFoldDB" id="A0A1V6NRG3"/>
<dbReference type="GO" id="GO:0005506">
    <property type="term" value="F:iron ion binding"/>
    <property type="evidence" value="ECO:0007669"/>
    <property type="project" value="InterPro"/>
</dbReference>
<comment type="similarity">
    <text evidence="1">Belongs to the cytochrome P450 family.</text>
</comment>
<evidence type="ECO:0000256" key="8">
    <source>
        <dbReference type="ARBA" id="ARBA00060591"/>
    </source>
</evidence>
<proteinExistence type="inferred from homology"/>
<keyword evidence="2 9" id="KW-0349">Heme</keyword>
<dbReference type="PANTHER" id="PTHR46300">
    <property type="entry name" value="P450, PUTATIVE (EUROFUNG)-RELATED-RELATED"/>
    <property type="match status" value="1"/>
</dbReference>
<keyword evidence="6" id="KW-0520">NAD</keyword>
<dbReference type="GO" id="GO:0020037">
    <property type="term" value="F:heme binding"/>
    <property type="evidence" value="ECO:0007669"/>
    <property type="project" value="InterPro"/>
</dbReference>
<dbReference type="SUPFAM" id="SSF48264">
    <property type="entry name" value="Cytochrome P450"/>
    <property type="match status" value="1"/>
</dbReference>
<dbReference type="Pfam" id="PF00067">
    <property type="entry name" value="p450"/>
    <property type="match status" value="1"/>
</dbReference>
<dbReference type="InterPro" id="IPR001128">
    <property type="entry name" value="Cyt_P450"/>
</dbReference>
<dbReference type="PRINTS" id="PR00463">
    <property type="entry name" value="EP450I"/>
</dbReference>
<organism evidence="10 11">
    <name type="scientific">Penicillium decumbens</name>
    <dbReference type="NCBI Taxonomy" id="69771"/>
    <lineage>
        <taxon>Eukaryota</taxon>
        <taxon>Fungi</taxon>
        <taxon>Dikarya</taxon>
        <taxon>Ascomycota</taxon>
        <taxon>Pezizomycotina</taxon>
        <taxon>Eurotiomycetes</taxon>
        <taxon>Eurotiomycetidae</taxon>
        <taxon>Eurotiales</taxon>
        <taxon>Aspergillaceae</taxon>
        <taxon>Penicillium</taxon>
    </lineage>
</organism>
<evidence type="ECO:0008006" key="12">
    <source>
        <dbReference type="Google" id="ProtNLM"/>
    </source>
</evidence>
<evidence type="ECO:0000256" key="7">
    <source>
        <dbReference type="ARBA" id="ARBA00023033"/>
    </source>
</evidence>
<evidence type="ECO:0000256" key="1">
    <source>
        <dbReference type="ARBA" id="ARBA00010617"/>
    </source>
</evidence>
<name>A0A1V6NRG3_PENDC</name>
<dbReference type="GO" id="GO:0043386">
    <property type="term" value="P:mycotoxin biosynthetic process"/>
    <property type="evidence" value="ECO:0007669"/>
    <property type="project" value="UniProtKB-ARBA"/>
</dbReference>
<dbReference type="InterPro" id="IPR036396">
    <property type="entry name" value="Cyt_P450_sf"/>
</dbReference>
<evidence type="ECO:0000256" key="4">
    <source>
        <dbReference type="ARBA" id="ARBA00023002"/>
    </source>
</evidence>
<dbReference type="FunFam" id="1.10.630.10:FF:000072">
    <property type="entry name" value="3-hydroxyphenylacetate 6 hydroxylase"/>
    <property type="match status" value="1"/>
</dbReference>
<evidence type="ECO:0000256" key="6">
    <source>
        <dbReference type="ARBA" id="ARBA00023027"/>
    </source>
</evidence>
<dbReference type="Gene3D" id="1.10.630.10">
    <property type="entry name" value="Cytochrome P450"/>
    <property type="match status" value="1"/>
</dbReference>
<keyword evidence="11" id="KW-1185">Reference proteome</keyword>
<dbReference type="OMA" id="DPRAYWQ"/>
<evidence type="ECO:0000313" key="11">
    <source>
        <dbReference type="Proteomes" id="UP000191522"/>
    </source>
</evidence>
<keyword evidence="5 9" id="KW-0408">Iron</keyword>